<gene>
    <name evidence="2" type="ORF">SISSUDRAFT_1066129</name>
</gene>
<dbReference type="EMBL" id="KV428240">
    <property type="protein sequence ID" value="KZT33453.1"/>
    <property type="molecule type" value="Genomic_DNA"/>
</dbReference>
<accession>A0A165YP27</accession>
<evidence type="ECO:0000313" key="3">
    <source>
        <dbReference type="Proteomes" id="UP000076798"/>
    </source>
</evidence>
<protein>
    <submittedName>
        <fullName evidence="2">Uncharacterized protein</fullName>
    </submittedName>
</protein>
<sequence>MAHQSSSTTPQTSDQASDSNYVNHHQESSSQQPSQPDDPWEWLPRFQILRLPPGAYSPRTDERCFSYCSQTSRGRTEHAEPSCRTFCIRFVRAHEVEKRKMPLPPEGQPKEAVANGQVGGVGAKDVKNWEEGWYLWTTKSRWATQEKLDMLRLNLEQQTDWMRKKEISEKQREEEAQNKATGYQVPPKPKQQAESSTPPPQRRPAPMPPLPNFSQFTAQSMLIPLSPLPSETYDMLRKSYGKVLNPTSRILETLQESISNGSQWSLAQNMWEKALNGDAFVLARNVMETAKEKLKNFGDDDDDDDEKTDD</sequence>
<evidence type="ECO:0000313" key="2">
    <source>
        <dbReference type="EMBL" id="KZT33453.1"/>
    </source>
</evidence>
<feature type="compositionally biased region" description="Basic and acidic residues" evidence="1">
    <location>
        <begin position="166"/>
        <end position="177"/>
    </location>
</feature>
<dbReference type="OrthoDB" id="3171382at2759"/>
<feature type="compositionally biased region" description="Low complexity" evidence="1">
    <location>
        <begin position="1"/>
        <end position="19"/>
    </location>
</feature>
<feature type="compositionally biased region" description="Low complexity" evidence="1">
    <location>
        <begin position="28"/>
        <end position="37"/>
    </location>
</feature>
<proteinExistence type="predicted"/>
<reference evidence="2 3" key="1">
    <citation type="journal article" date="2016" name="Mol. Biol. Evol.">
        <title>Comparative Genomics of Early-Diverging Mushroom-Forming Fungi Provides Insights into the Origins of Lignocellulose Decay Capabilities.</title>
        <authorList>
            <person name="Nagy L.G."/>
            <person name="Riley R."/>
            <person name="Tritt A."/>
            <person name="Adam C."/>
            <person name="Daum C."/>
            <person name="Floudas D."/>
            <person name="Sun H."/>
            <person name="Yadav J.S."/>
            <person name="Pangilinan J."/>
            <person name="Larsson K.H."/>
            <person name="Matsuura K."/>
            <person name="Barry K."/>
            <person name="Labutti K."/>
            <person name="Kuo R."/>
            <person name="Ohm R.A."/>
            <person name="Bhattacharya S.S."/>
            <person name="Shirouzu T."/>
            <person name="Yoshinaga Y."/>
            <person name="Martin F.M."/>
            <person name="Grigoriev I.V."/>
            <person name="Hibbett D.S."/>
        </authorList>
    </citation>
    <scope>NUCLEOTIDE SEQUENCE [LARGE SCALE GENOMIC DNA]</scope>
    <source>
        <strain evidence="2 3">HHB10207 ss-3</strain>
    </source>
</reference>
<dbReference type="AlphaFoldDB" id="A0A165YP27"/>
<feature type="compositionally biased region" description="Pro residues" evidence="1">
    <location>
        <begin position="197"/>
        <end position="211"/>
    </location>
</feature>
<keyword evidence="3" id="KW-1185">Reference proteome</keyword>
<organism evidence="2 3">
    <name type="scientific">Sistotremastrum suecicum HHB10207 ss-3</name>
    <dbReference type="NCBI Taxonomy" id="1314776"/>
    <lineage>
        <taxon>Eukaryota</taxon>
        <taxon>Fungi</taxon>
        <taxon>Dikarya</taxon>
        <taxon>Basidiomycota</taxon>
        <taxon>Agaricomycotina</taxon>
        <taxon>Agaricomycetes</taxon>
        <taxon>Sistotremastrales</taxon>
        <taxon>Sistotremastraceae</taxon>
        <taxon>Sistotremastrum</taxon>
    </lineage>
</organism>
<name>A0A165YP27_9AGAM</name>
<feature type="region of interest" description="Disordered" evidence="1">
    <location>
        <begin position="166"/>
        <end position="214"/>
    </location>
</feature>
<dbReference type="Proteomes" id="UP000076798">
    <property type="component" value="Unassembled WGS sequence"/>
</dbReference>
<evidence type="ECO:0000256" key="1">
    <source>
        <dbReference type="SAM" id="MobiDB-lite"/>
    </source>
</evidence>
<feature type="region of interest" description="Disordered" evidence="1">
    <location>
        <begin position="1"/>
        <end position="44"/>
    </location>
</feature>